<dbReference type="InterPro" id="IPR004154">
    <property type="entry name" value="Anticodon-bd"/>
</dbReference>
<comment type="similarity">
    <text evidence="1">Belongs to the class-II aminoacyl-tRNA synthetase family.</text>
</comment>
<feature type="domain" description="Class II Histidinyl-tRNA synthetase (HisRS)-like catalytic core" evidence="8">
    <location>
        <begin position="36"/>
        <end position="215"/>
    </location>
</feature>
<dbReference type="InterPro" id="IPR036621">
    <property type="entry name" value="Anticodon-bd_dom_sf"/>
</dbReference>
<dbReference type="PANTHER" id="PTHR43707">
    <property type="entry name" value="HISTIDYL-TRNA SYNTHETASE"/>
    <property type="match status" value="1"/>
</dbReference>
<evidence type="ECO:0000256" key="1">
    <source>
        <dbReference type="ARBA" id="ARBA00008226"/>
    </source>
</evidence>
<gene>
    <name evidence="9" type="ORF">ZIOFF_030572</name>
</gene>
<keyword evidence="3" id="KW-0547">Nucleotide-binding</keyword>
<evidence type="ECO:0000256" key="6">
    <source>
        <dbReference type="PIRSR" id="PIRSR001549-1"/>
    </source>
</evidence>
<dbReference type="Pfam" id="PF13393">
    <property type="entry name" value="tRNA-synt_His"/>
    <property type="match status" value="1"/>
</dbReference>
<dbReference type="AlphaFoldDB" id="A0A8J5GYD7"/>
<dbReference type="InterPro" id="IPR045864">
    <property type="entry name" value="aa-tRNA-synth_II/BPL/LPL"/>
</dbReference>
<accession>A0A8J5GYD7</accession>
<dbReference type="PIRSF" id="PIRSF001549">
    <property type="entry name" value="His-tRNA_synth"/>
    <property type="match status" value="1"/>
</dbReference>
<sequence length="370" mass="41446">MTDSIVTAGVGRPWAFDTGACSADWQLINVKSGDAVLAEAELIHAIVLLFERLGITSSDVGIRISSRKVLQAVLQMYSIPENLFAEVCVMVDKLGKITKEEVEKELMLAGVTPEAVKGIVEVLSLKSLERLEEILGSDGEAVADLKKLFSLAEHYGYSQWISFDASVVRGLAYYTGIVFEAFDREGKLRAICGGGRYDRLLSTFGSEDIPACGFGFGDAVVVELLKEKGLLPELARQVDDIVFPLDEELEDQASMVASSLRSKGRSVDLVEDRRLKWLTWEWYSTFQIIFLSVQQKIHLADRFRKHFFPLASLLIPPPLFCLFDRVFKHAERINATRLFLVGNSEWQRGTVRVKVLSTREEYEVKIDELG</sequence>
<dbReference type="GO" id="GO:0000166">
    <property type="term" value="F:nucleotide binding"/>
    <property type="evidence" value="ECO:0007669"/>
    <property type="project" value="UniProtKB-KW"/>
</dbReference>
<feature type="binding site" evidence="6">
    <location>
        <begin position="173"/>
        <end position="174"/>
    </location>
    <ligand>
        <name>L-histidine</name>
        <dbReference type="ChEBI" id="CHEBI:57595"/>
    </ligand>
</feature>
<dbReference type="Gene3D" id="3.30.930.10">
    <property type="entry name" value="Bira Bifunctional Protein, Domain 2"/>
    <property type="match status" value="1"/>
</dbReference>
<evidence type="ECO:0000256" key="5">
    <source>
        <dbReference type="ARBA" id="ARBA00047639"/>
    </source>
</evidence>
<dbReference type="SUPFAM" id="SSF52954">
    <property type="entry name" value="Class II aaRS ABD-related"/>
    <property type="match status" value="1"/>
</dbReference>
<feature type="binding site" evidence="6">
    <location>
        <position position="169"/>
    </location>
    <ligand>
        <name>L-histidine</name>
        <dbReference type="ChEBI" id="CHEBI:57595"/>
    </ligand>
</feature>
<dbReference type="EC" id="6.1.1.21" evidence="2"/>
<dbReference type="PANTHER" id="PTHR43707:SF1">
    <property type="entry name" value="HISTIDINE--TRNA LIGASE, MITOCHONDRIAL-RELATED"/>
    <property type="match status" value="1"/>
</dbReference>
<comment type="caution">
    <text evidence="9">The sequence shown here is derived from an EMBL/GenBank/DDBJ whole genome shotgun (WGS) entry which is preliminary data.</text>
</comment>
<dbReference type="SUPFAM" id="SSF55681">
    <property type="entry name" value="Class II aaRS and biotin synthetases"/>
    <property type="match status" value="1"/>
</dbReference>
<dbReference type="GO" id="GO:0006427">
    <property type="term" value="P:histidyl-tRNA aminoacylation"/>
    <property type="evidence" value="ECO:0007669"/>
    <property type="project" value="TreeGrafter"/>
</dbReference>
<evidence type="ECO:0000313" key="9">
    <source>
        <dbReference type="EMBL" id="KAG6512461.1"/>
    </source>
</evidence>
<reference evidence="9 10" key="1">
    <citation type="submission" date="2020-08" db="EMBL/GenBank/DDBJ databases">
        <title>Plant Genome Project.</title>
        <authorList>
            <person name="Zhang R.-G."/>
        </authorList>
    </citation>
    <scope>NUCLEOTIDE SEQUENCE [LARGE SCALE GENOMIC DNA]</scope>
    <source>
        <tissue evidence="9">Rhizome</tissue>
    </source>
</reference>
<dbReference type="GO" id="GO:0005737">
    <property type="term" value="C:cytoplasm"/>
    <property type="evidence" value="ECO:0007669"/>
    <property type="project" value="InterPro"/>
</dbReference>
<organism evidence="9 10">
    <name type="scientific">Zingiber officinale</name>
    <name type="common">Ginger</name>
    <name type="synonym">Amomum zingiber</name>
    <dbReference type="NCBI Taxonomy" id="94328"/>
    <lineage>
        <taxon>Eukaryota</taxon>
        <taxon>Viridiplantae</taxon>
        <taxon>Streptophyta</taxon>
        <taxon>Embryophyta</taxon>
        <taxon>Tracheophyta</taxon>
        <taxon>Spermatophyta</taxon>
        <taxon>Magnoliopsida</taxon>
        <taxon>Liliopsida</taxon>
        <taxon>Zingiberales</taxon>
        <taxon>Zingiberaceae</taxon>
        <taxon>Zingiber</taxon>
    </lineage>
</organism>
<evidence type="ECO:0000256" key="2">
    <source>
        <dbReference type="ARBA" id="ARBA00012815"/>
    </source>
</evidence>
<dbReference type="InterPro" id="IPR041715">
    <property type="entry name" value="HisRS-like_core"/>
</dbReference>
<proteinExistence type="inferred from homology"/>
<comment type="catalytic activity">
    <reaction evidence="5">
        <text>tRNA(His) + L-histidine + ATP = L-histidyl-tRNA(His) + AMP + diphosphate + H(+)</text>
        <dbReference type="Rhea" id="RHEA:17313"/>
        <dbReference type="Rhea" id="RHEA-COMP:9665"/>
        <dbReference type="Rhea" id="RHEA-COMP:9689"/>
        <dbReference type="ChEBI" id="CHEBI:15378"/>
        <dbReference type="ChEBI" id="CHEBI:30616"/>
        <dbReference type="ChEBI" id="CHEBI:33019"/>
        <dbReference type="ChEBI" id="CHEBI:57595"/>
        <dbReference type="ChEBI" id="CHEBI:78442"/>
        <dbReference type="ChEBI" id="CHEBI:78527"/>
        <dbReference type="ChEBI" id="CHEBI:456215"/>
        <dbReference type="EC" id="6.1.1.21"/>
    </reaction>
</comment>
<dbReference type="InterPro" id="IPR004516">
    <property type="entry name" value="HisRS/HisZ"/>
</dbReference>
<keyword evidence="10" id="KW-1185">Reference proteome</keyword>
<name>A0A8J5GYD7_ZINOF</name>
<protein>
    <recommendedName>
        <fullName evidence="2">histidine--tRNA ligase</fullName>
        <ecNumber evidence="2">6.1.1.21</ecNumber>
    </recommendedName>
    <alternativeName>
        <fullName evidence="4">Histidyl-tRNA synthetase</fullName>
    </alternativeName>
</protein>
<evidence type="ECO:0000256" key="3">
    <source>
        <dbReference type="ARBA" id="ARBA00022741"/>
    </source>
</evidence>
<feature type="domain" description="Anticodon-binding" evidence="7">
    <location>
        <begin position="326"/>
        <end position="369"/>
    </location>
</feature>
<dbReference type="Proteomes" id="UP000734854">
    <property type="component" value="Unassembled WGS sequence"/>
</dbReference>
<evidence type="ECO:0000256" key="4">
    <source>
        <dbReference type="ARBA" id="ARBA00030619"/>
    </source>
</evidence>
<dbReference type="Pfam" id="PF03129">
    <property type="entry name" value="HGTP_anticodon"/>
    <property type="match status" value="1"/>
</dbReference>
<dbReference type="EMBL" id="JACMSC010000008">
    <property type="protein sequence ID" value="KAG6512461.1"/>
    <property type="molecule type" value="Genomic_DNA"/>
</dbReference>
<dbReference type="Gene3D" id="3.40.50.800">
    <property type="entry name" value="Anticodon-binding domain"/>
    <property type="match status" value="1"/>
</dbReference>
<dbReference type="GO" id="GO:0004821">
    <property type="term" value="F:histidine-tRNA ligase activity"/>
    <property type="evidence" value="ECO:0007669"/>
    <property type="project" value="UniProtKB-EC"/>
</dbReference>
<evidence type="ECO:0000313" key="10">
    <source>
        <dbReference type="Proteomes" id="UP000734854"/>
    </source>
</evidence>
<evidence type="ECO:0000259" key="8">
    <source>
        <dbReference type="Pfam" id="PF13393"/>
    </source>
</evidence>
<evidence type="ECO:0000259" key="7">
    <source>
        <dbReference type="Pfam" id="PF03129"/>
    </source>
</evidence>